<dbReference type="EMBL" id="UWPJ01000027">
    <property type="protein sequence ID" value="VCU71607.1"/>
    <property type="molecule type" value="Genomic_DNA"/>
</dbReference>
<evidence type="ECO:0000313" key="1">
    <source>
        <dbReference type="EMBL" id="VCU71607.1"/>
    </source>
</evidence>
<dbReference type="AlphaFoldDB" id="A0A3P4B5R3"/>
<name>A0A3P4B5R3_9BURK</name>
<protein>
    <submittedName>
        <fullName evidence="1">Alpha/beta hydrolase family protein</fullName>
    </submittedName>
</protein>
<dbReference type="GO" id="GO:0016787">
    <property type="term" value="F:hydrolase activity"/>
    <property type="evidence" value="ECO:0007669"/>
    <property type="project" value="UniProtKB-KW"/>
</dbReference>
<dbReference type="PANTHER" id="PTHR42103">
    <property type="entry name" value="ALPHA/BETA-HYDROLASES SUPERFAMILY PROTEIN"/>
    <property type="match status" value="1"/>
</dbReference>
<organism evidence="1 2">
    <name type="scientific">Pigmentiphaga humi</name>
    <dbReference type="NCBI Taxonomy" id="2478468"/>
    <lineage>
        <taxon>Bacteria</taxon>
        <taxon>Pseudomonadati</taxon>
        <taxon>Pseudomonadota</taxon>
        <taxon>Betaproteobacteria</taxon>
        <taxon>Burkholderiales</taxon>
        <taxon>Alcaligenaceae</taxon>
        <taxon>Pigmentiphaga</taxon>
    </lineage>
</organism>
<proteinExistence type="predicted"/>
<dbReference type="SUPFAM" id="SSF53474">
    <property type="entry name" value="alpha/beta-Hydrolases"/>
    <property type="match status" value="1"/>
</dbReference>
<dbReference type="InterPro" id="IPR029058">
    <property type="entry name" value="AB_hydrolase_fold"/>
</dbReference>
<dbReference type="Proteomes" id="UP000277294">
    <property type="component" value="Unassembled WGS sequence"/>
</dbReference>
<sequence length="220" mass="23333">MEPLRFAAAGQHLVAGRAGLMQVVVDLPALPPTGLAVVTHPQPLLGGSAMHKLPHFLARALSGEGWLAARPNFRGVGQSAGTHDEGRGESDDTLALCQALRAGYPGLPLLLVGFSFGAYVHALVARRLADRGEPAWRTFLAGMPYGLVPAGRSYGTPRGLPDAWVVHGEQDEVVPVANVFDWARPDAQPVVVVPGADHFFTGKLPLLRDMLLAHAGIKVR</sequence>
<evidence type="ECO:0000313" key="2">
    <source>
        <dbReference type="Proteomes" id="UP000277294"/>
    </source>
</evidence>
<gene>
    <name evidence="1" type="ORF">PIGHUM_03693</name>
</gene>
<keyword evidence="2" id="KW-1185">Reference proteome</keyword>
<dbReference type="Gene3D" id="3.40.50.1820">
    <property type="entry name" value="alpha/beta hydrolase"/>
    <property type="match status" value="1"/>
</dbReference>
<reference evidence="1 2" key="1">
    <citation type="submission" date="2018-10" db="EMBL/GenBank/DDBJ databases">
        <authorList>
            <person name="Criscuolo A."/>
        </authorList>
    </citation>
    <scope>NUCLEOTIDE SEQUENCE [LARGE SCALE GENOMIC DNA]</scope>
    <source>
        <strain evidence="1">DnA1</strain>
    </source>
</reference>
<accession>A0A3P4B5R3</accession>
<dbReference type="PANTHER" id="PTHR42103:SF2">
    <property type="entry name" value="AB HYDROLASE-1 DOMAIN-CONTAINING PROTEIN"/>
    <property type="match status" value="1"/>
</dbReference>
<keyword evidence="1" id="KW-0378">Hydrolase</keyword>